<evidence type="ECO:0000256" key="8">
    <source>
        <dbReference type="ARBA" id="ARBA00022989"/>
    </source>
</evidence>
<keyword evidence="9 13" id="KW-0472">Membrane</keyword>
<dbReference type="InterPro" id="IPR050174">
    <property type="entry name" value="Protocadherin/Cadherin-CA"/>
</dbReference>
<comment type="subcellular location">
    <subcellularLocation>
        <location evidence="1">Cell membrane</location>
        <topology evidence="1">Single-pass type I membrane protein</topology>
    </subcellularLocation>
</comment>
<feature type="transmembrane region" description="Helical" evidence="13">
    <location>
        <begin position="746"/>
        <end position="770"/>
    </location>
</feature>
<feature type="region of interest" description="Disordered" evidence="12">
    <location>
        <begin position="1009"/>
        <end position="1031"/>
    </location>
</feature>
<feature type="region of interest" description="Disordered" evidence="12">
    <location>
        <begin position="867"/>
        <end position="919"/>
    </location>
</feature>
<feature type="domain" description="Cadherin" evidence="14">
    <location>
        <begin position="627"/>
        <end position="737"/>
    </location>
</feature>
<evidence type="ECO:0000256" key="1">
    <source>
        <dbReference type="ARBA" id="ARBA00004251"/>
    </source>
</evidence>
<organism evidence="15 16">
    <name type="scientific">Anguilla anguilla</name>
    <name type="common">European freshwater eel</name>
    <name type="synonym">Muraena anguilla</name>
    <dbReference type="NCBI Taxonomy" id="7936"/>
    <lineage>
        <taxon>Eukaryota</taxon>
        <taxon>Metazoa</taxon>
        <taxon>Chordata</taxon>
        <taxon>Craniata</taxon>
        <taxon>Vertebrata</taxon>
        <taxon>Euteleostomi</taxon>
        <taxon>Actinopterygii</taxon>
        <taxon>Neopterygii</taxon>
        <taxon>Teleostei</taxon>
        <taxon>Anguilliformes</taxon>
        <taxon>Anguillidae</taxon>
        <taxon>Anguilla</taxon>
    </lineage>
</organism>
<dbReference type="Proteomes" id="UP001044222">
    <property type="component" value="Unassembled WGS sequence"/>
</dbReference>
<dbReference type="InterPro" id="IPR015919">
    <property type="entry name" value="Cadherin-like_sf"/>
</dbReference>
<dbReference type="PROSITE" id="PS00232">
    <property type="entry name" value="CADHERIN_1"/>
    <property type="match status" value="3"/>
</dbReference>
<keyword evidence="16" id="KW-1185">Reference proteome</keyword>
<feature type="domain" description="Cadherin" evidence="14">
    <location>
        <begin position="183"/>
        <end position="291"/>
    </location>
</feature>
<protein>
    <recommendedName>
        <fullName evidence="14">Cadherin domain-containing protein</fullName>
    </recommendedName>
</protein>
<evidence type="ECO:0000313" key="15">
    <source>
        <dbReference type="EMBL" id="KAG5852311.1"/>
    </source>
</evidence>
<comment type="caution">
    <text evidence="15">The sequence shown here is derived from an EMBL/GenBank/DDBJ whole genome shotgun (WGS) entry which is preliminary data.</text>
</comment>
<dbReference type="GO" id="GO:0009653">
    <property type="term" value="P:anatomical structure morphogenesis"/>
    <property type="evidence" value="ECO:0007669"/>
    <property type="project" value="UniProtKB-ARBA"/>
</dbReference>
<accession>A0A9D3S540</accession>
<reference evidence="15" key="1">
    <citation type="submission" date="2021-01" db="EMBL/GenBank/DDBJ databases">
        <title>A chromosome-scale assembly of European eel, Anguilla anguilla.</title>
        <authorList>
            <person name="Henkel C."/>
            <person name="Jong-Raadsen S.A."/>
            <person name="Dufour S."/>
            <person name="Weltzien F.-A."/>
            <person name="Palstra A.P."/>
            <person name="Pelster B."/>
            <person name="Spaink H.P."/>
            <person name="Van Den Thillart G.E."/>
            <person name="Jansen H."/>
            <person name="Zahm M."/>
            <person name="Klopp C."/>
            <person name="Cedric C."/>
            <person name="Louis A."/>
            <person name="Berthelot C."/>
            <person name="Parey E."/>
            <person name="Roest Crollius H."/>
            <person name="Montfort J."/>
            <person name="Robinson-Rechavi M."/>
            <person name="Bucao C."/>
            <person name="Bouchez O."/>
            <person name="Gislard M."/>
            <person name="Lluch J."/>
            <person name="Milhes M."/>
            <person name="Lampietro C."/>
            <person name="Lopez Roques C."/>
            <person name="Donnadieu C."/>
            <person name="Braasch I."/>
            <person name="Desvignes T."/>
            <person name="Postlethwait J."/>
            <person name="Bobe J."/>
            <person name="Guiguen Y."/>
            <person name="Dirks R."/>
        </authorList>
    </citation>
    <scope>NUCLEOTIDE SEQUENCE</scope>
    <source>
        <strain evidence="15">Tag_6206</strain>
        <tissue evidence="15">Liver</tissue>
    </source>
</reference>
<keyword evidence="2" id="KW-1003">Cell membrane</keyword>
<sequence>MGTTTFSDTKKSVAVNSSRVGNKYDQRELYLCRPIYYLVIKTIYFPLKQSIMSCRKIRLGNICIMLLTVLRTVQCTTLEYKTYEEDAPGTEIGSLSHDLKIEPGNNTQRSFRFMEEANSSLINLGPTDGLLTVREVIDREQLCTQSERCLINFDIVAFYKEKYQLIHVEIEVIDINDHSPRFAHNESHLEISESLAVGTRFPLDIAVDQDVGNNYIQTYEVSSNNHFGIEVRAREDGVKHAELVLLQAMDRETEDAYSIQVTATDGGSPPSSGSMNVHIKVLDSNDNSPAFEHSSYKVELHEDAPIGLLLLKVKAVDPDDGINGEVVYAFVKDSPSEITRVFKIDQFSGAVTLKAAVDYETRRSYELNINAYDLGVDSFPSVCKVFVKVTDVNDNAPEIRIKPMTSMTDGVAYITEAAATESFVALIRTSDRDSGSNGNVRVHLHGHEHFKLQQAYGGAVMIVTTTTLDRERNPEYNLTVEAEDLGVPPFKTIKQYTIRVSDENDNAPLFSKSVYEVSVIENNSPGSYITTVVARDLDIGDNGKVVYRLIDRDVLGGVPLSTLVSVNPVTGSLYCVRSFNYELLKLLEVNIVATDKGSPQLSGTATIRIKVVDQNDNSPYISYPVLDNDFADVPIPYNAPYGYLVLQVKARDADEGPNSELIFRILEDKNKLFSINKDSGEIVLKYGLTVMPGEILEIKIAVSDKGRLPLSKSATIRFLVREMLPSEDRITAVLPSNDEEYSSLDISLVVIIMLGGGCALLLIAILTVAVSCKHIRNCRNHEDKKSVTPGLFERSSLNMHNSRDSSVLSEAGYLVNDQTTSSLDESNSLSEERSADTETTVFFPSKSFGPENLHRKPFEQVSLWQGDKYSAPNRGPGSTDQLSVEDSGKGDSDFNDSGSDISDGCRRNPKTSCPLENSSFHPANTIAVAQQGRYCVIPNLATASCRNGYTVAFSHAPVYSRTFANPASWRDRGYGANVPEAVGSHRSRMPLRTTIPSPHVYRHKKETMMQPDNQSHQSQGIPTVHTLSEVV</sequence>
<dbReference type="FunFam" id="2.60.40.60:FF:000003">
    <property type="entry name" value="Protocadherin alpha 2"/>
    <property type="match status" value="1"/>
</dbReference>
<evidence type="ECO:0000256" key="3">
    <source>
        <dbReference type="ARBA" id="ARBA00022692"/>
    </source>
</evidence>
<feature type="domain" description="Cadherin" evidence="14">
    <location>
        <begin position="414"/>
        <end position="510"/>
    </location>
</feature>
<feature type="domain" description="Cadherin" evidence="14">
    <location>
        <begin position="511"/>
        <end position="621"/>
    </location>
</feature>
<evidence type="ECO:0000256" key="5">
    <source>
        <dbReference type="ARBA" id="ARBA00022737"/>
    </source>
</evidence>
<dbReference type="InterPro" id="IPR020894">
    <property type="entry name" value="Cadherin_CS"/>
</dbReference>
<keyword evidence="5" id="KW-0677">Repeat</keyword>
<evidence type="ECO:0000256" key="10">
    <source>
        <dbReference type="ARBA" id="ARBA00023180"/>
    </source>
</evidence>
<dbReference type="Gene3D" id="2.60.40.60">
    <property type="entry name" value="Cadherins"/>
    <property type="match status" value="6"/>
</dbReference>
<keyword evidence="6 11" id="KW-0106">Calcium</keyword>
<dbReference type="PROSITE" id="PS50268">
    <property type="entry name" value="CADHERIN_2"/>
    <property type="match status" value="6"/>
</dbReference>
<dbReference type="SMART" id="SM00112">
    <property type="entry name" value="CA"/>
    <property type="match status" value="6"/>
</dbReference>
<gene>
    <name evidence="15" type="ORF">ANANG_G00061050</name>
</gene>
<evidence type="ECO:0000256" key="11">
    <source>
        <dbReference type="PROSITE-ProRule" id="PRU00043"/>
    </source>
</evidence>
<evidence type="ECO:0000256" key="13">
    <source>
        <dbReference type="SAM" id="Phobius"/>
    </source>
</evidence>
<dbReference type="InterPro" id="IPR013164">
    <property type="entry name" value="Cadherin_N"/>
</dbReference>
<feature type="domain" description="Cadherin" evidence="14">
    <location>
        <begin position="292"/>
        <end position="399"/>
    </location>
</feature>
<keyword evidence="8 13" id="KW-1133">Transmembrane helix</keyword>
<dbReference type="CDD" id="cd11304">
    <property type="entry name" value="Cadherin_repeat"/>
    <property type="match status" value="6"/>
</dbReference>
<dbReference type="PRINTS" id="PR00205">
    <property type="entry name" value="CADHERIN"/>
</dbReference>
<dbReference type="EMBL" id="JAFIRN010000003">
    <property type="protein sequence ID" value="KAG5852311.1"/>
    <property type="molecule type" value="Genomic_DNA"/>
</dbReference>
<keyword evidence="10" id="KW-0325">Glycoprotein</keyword>
<evidence type="ECO:0000313" key="16">
    <source>
        <dbReference type="Proteomes" id="UP001044222"/>
    </source>
</evidence>
<evidence type="ECO:0000259" key="14">
    <source>
        <dbReference type="PROSITE" id="PS50268"/>
    </source>
</evidence>
<keyword evidence="7" id="KW-0130">Cell adhesion</keyword>
<evidence type="ECO:0000256" key="7">
    <source>
        <dbReference type="ARBA" id="ARBA00022889"/>
    </source>
</evidence>
<dbReference type="FunFam" id="2.60.40.60:FF:000004">
    <property type="entry name" value="Protocadherin 1 gamma 2"/>
    <property type="match status" value="1"/>
</dbReference>
<dbReference type="PANTHER" id="PTHR24028:SF244">
    <property type="entry name" value="PARAXIAL PROTOCADHERIN"/>
    <property type="match status" value="1"/>
</dbReference>
<evidence type="ECO:0000256" key="2">
    <source>
        <dbReference type="ARBA" id="ARBA00022475"/>
    </source>
</evidence>
<dbReference type="GO" id="GO:0005509">
    <property type="term" value="F:calcium ion binding"/>
    <property type="evidence" value="ECO:0007669"/>
    <property type="project" value="UniProtKB-UniRule"/>
</dbReference>
<feature type="compositionally biased region" description="Polar residues" evidence="12">
    <location>
        <begin position="910"/>
        <end position="919"/>
    </location>
</feature>
<dbReference type="GO" id="GO:0005886">
    <property type="term" value="C:plasma membrane"/>
    <property type="evidence" value="ECO:0007669"/>
    <property type="project" value="UniProtKB-SubCell"/>
</dbReference>
<dbReference type="SUPFAM" id="SSF49313">
    <property type="entry name" value="Cadherin-like"/>
    <property type="match status" value="6"/>
</dbReference>
<dbReference type="AlphaFoldDB" id="A0A9D3S540"/>
<evidence type="ECO:0000256" key="4">
    <source>
        <dbReference type="ARBA" id="ARBA00022729"/>
    </source>
</evidence>
<evidence type="ECO:0000256" key="9">
    <source>
        <dbReference type="ARBA" id="ARBA00023136"/>
    </source>
</evidence>
<evidence type="ECO:0000256" key="12">
    <source>
        <dbReference type="SAM" id="MobiDB-lite"/>
    </source>
</evidence>
<name>A0A9D3S540_ANGAN</name>
<keyword evidence="3 13" id="KW-0812">Transmembrane</keyword>
<feature type="region of interest" description="Disordered" evidence="12">
    <location>
        <begin position="819"/>
        <end position="848"/>
    </location>
</feature>
<dbReference type="FunFam" id="2.60.40.60:FF:000007">
    <property type="entry name" value="Protocadherin alpha 2"/>
    <property type="match status" value="1"/>
</dbReference>
<dbReference type="PANTHER" id="PTHR24028">
    <property type="entry name" value="CADHERIN-87A"/>
    <property type="match status" value="1"/>
</dbReference>
<dbReference type="Pfam" id="PF00028">
    <property type="entry name" value="Cadherin"/>
    <property type="match status" value="5"/>
</dbReference>
<evidence type="ECO:0000256" key="6">
    <source>
        <dbReference type="ARBA" id="ARBA00022837"/>
    </source>
</evidence>
<dbReference type="GO" id="GO:0007156">
    <property type="term" value="P:homophilic cell adhesion via plasma membrane adhesion molecules"/>
    <property type="evidence" value="ECO:0007669"/>
    <property type="project" value="InterPro"/>
</dbReference>
<dbReference type="FunFam" id="2.60.40.60:FF:000001">
    <property type="entry name" value="Protocadherin alpha 2"/>
    <property type="match status" value="1"/>
</dbReference>
<feature type="compositionally biased region" description="Polar residues" evidence="12">
    <location>
        <begin position="1010"/>
        <end position="1021"/>
    </location>
</feature>
<dbReference type="Pfam" id="PF08266">
    <property type="entry name" value="Cadherin_2"/>
    <property type="match status" value="1"/>
</dbReference>
<feature type="domain" description="Cadherin" evidence="14">
    <location>
        <begin position="84"/>
        <end position="182"/>
    </location>
</feature>
<dbReference type="FunFam" id="2.60.40.60:FF:000002">
    <property type="entry name" value="Protocadherin alpha 2"/>
    <property type="match status" value="1"/>
</dbReference>
<keyword evidence="4" id="KW-0732">Signal</keyword>
<dbReference type="InterPro" id="IPR002126">
    <property type="entry name" value="Cadherin-like_dom"/>
</dbReference>
<proteinExistence type="predicted"/>